<accession>A0A450RV42</accession>
<dbReference type="EMBL" id="CAADFL010000003">
    <property type="protein sequence ID" value="VFK05632.1"/>
    <property type="molecule type" value="Genomic_DNA"/>
</dbReference>
<organism evidence="1">
    <name type="scientific">Candidatus Kentrum sp. FM</name>
    <dbReference type="NCBI Taxonomy" id="2126340"/>
    <lineage>
        <taxon>Bacteria</taxon>
        <taxon>Pseudomonadati</taxon>
        <taxon>Pseudomonadota</taxon>
        <taxon>Gammaproteobacteria</taxon>
        <taxon>Candidatus Kentrum</taxon>
    </lineage>
</organism>
<dbReference type="EMBL" id="CAADFA010000003">
    <property type="protein sequence ID" value="VFJ43603.1"/>
    <property type="molecule type" value="Genomic_DNA"/>
</dbReference>
<dbReference type="AlphaFoldDB" id="A0A450RV42"/>
<proteinExistence type="predicted"/>
<name>A0A450RV42_9GAMM</name>
<dbReference type="SUPFAM" id="SSF57938">
    <property type="entry name" value="DnaJ/Hsp40 cysteine-rich domain"/>
    <property type="match status" value="1"/>
</dbReference>
<sequence length="196" mass="20938">MTRPFLFDGRVCCFHPFRFLVFEPGILDSSCKPLTSSPERDARIRTLLAIVTTADGFVPMPPRSLPAPVPCSECGGSGRLSEVHCPECAGSGRVALETPYPFYGRFDCRSCLGNGVISRAGEGGACPYCFGFGTYPGSRDSDGDFRTVAGIRLPLGVTDLLLRSPGVSITSYLPANLLIFRVPGQARGGVGGLRRE</sequence>
<evidence type="ECO:0000313" key="3">
    <source>
        <dbReference type="EMBL" id="VFK05632.1"/>
    </source>
</evidence>
<dbReference type="Gene3D" id="2.10.230.10">
    <property type="entry name" value="Heat shock protein DnaJ, cysteine-rich domain"/>
    <property type="match status" value="1"/>
</dbReference>
<evidence type="ECO:0000313" key="1">
    <source>
        <dbReference type="EMBL" id="VFJ42948.1"/>
    </source>
</evidence>
<protein>
    <recommendedName>
        <fullName evidence="4">CR-type domain-containing protein</fullName>
    </recommendedName>
</protein>
<evidence type="ECO:0008006" key="4">
    <source>
        <dbReference type="Google" id="ProtNLM"/>
    </source>
</evidence>
<gene>
    <name evidence="1" type="ORF">BECKFM1743A_GA0114220_100034</name>
    <name evidence="3" type="ORF">BECKFM1743B_GA0114221_100034</name>
    <name evidence="2" type="ORF">BECKFM1743C_GA0114222_100034</name>
</gene>
<dbReference type="EMBL" id="CAADEZ010000003">
    <property type="protein sequence ID" value="VFJ42948.1"/>
    <property type="molecule type" value="Genomic_DNA"/>
</dbReference>
<reference evidence="1" key="1">
    <citation type="submission" date="2019-02" db="EMBL/GenBank/DDBJ databases">
        <authorList>
            <person name="Gruber-Vodicka R. H."/>
            <person name="Seah K. B. B."/>
        </authorList>
    </citation>
    <scope>NUCLEOTIDE SEQUENCE</scope>
    <source>
        <strain evidence="1">BECK_BZ163</strain>
        <strain evidence="3">BECK_BZ164</strain>
        <strain evidence="2">BECK_BZ165</strain>
    </source>
</reference>
<dbReference type="InterPro" id="IPR036410">
    <property type="entry name" value="HSP_DnaJ_Cys-rich_dom_sf"/>
</dbReference>
<evidence type="ECO:0000313" key="2">
    <source>
        <dbReference type="EMBL" id="VFJ43603.1"/>
    </source>
</evidence>